<dbReference type="Proteomes" id="UP001324287">
    <property type="component" value="Chromosome"/>
</dbReference>
<evidence type="ECO:0008006" key="4">
    <source>
        <dbReference type="Google" id="ProtNLM"/>
    </source>
</evidence>
<name>A0ABZ1AV88_9ACTN</name>
<evidence type="ECO:0000313" key="3">
    <source>
        <dbReference type="Proteomes" id="UP001324287"/>
    </source>
</evidence>
<proteinExistence type="predicted"/>
<dbReference type="RefSeq" id="WP_324273842.1">
    <property type="nucleotide sequence ID" value="NZ_CP141261.1"/>
</dbReference>
<accession>A0ABZ1AV88</accession>
<organism evidence="2 3">
    <name type="scientific">Blastococcus brunescens</name>
    <dbReference type="NCBI Taxonomy" id="1564165"/>
    <lineage>
        <taxon>Bacteria</taxon>
        <taxon>Bacillati</taxon>
        <taxon>Actinomycetota</taxon>
        <taxon>Actinomycetes</taxon>
        <taxon>Geodermatophilales</taxon>
        <taxon>Geodermatophilaceae</taxon>
        <taxon>Blastococcus</taxon>
    </lineage>
</organism>
<reference evidence="2 3" key="1">
    <citation type="submission" date="2023-12" db="EMBL/GenBank/DDBJ databases">
        <title>Blastococcus brunescens sp. nov., an actonobacterium isolated from sandstone collected in sahara desert.</title>
        <authorList>
            <person name="Gtari M."/>
            <person name="Ghodhbane F."/>
        </authorList>
    </citation>
    <scope>NUCLEOTIDE SEQUENCE [LARGE SCALE GENOMIC DNA]</scope>
    <source>
        <strain evidence="2 3">BMG 8361</strain>
    </source>
</reference>
<dbReference type="EMBL" id="CP141261">
    <property type="protein sequence ID" value="WRL62488.1"/>
    <property type="molecule type" value="Genomic_DNA"/>
</dbReference>
<feature type="region of interest" description="Disordered" evidence="1">
    <location>
        <begin position="76"/>
        <end position="95"/>
    </location>
</feature>
<evidence type="ECO:0000313" key="2">
    <source>
        <dbReference type="EMBL" id="WRL62488.1"/>
    </source>
</evidence>
<keyword evidence="3" id="KW-1185">Reference proteome</keyword>
<dbReference type="Gene3D" id="3.40.630.30">
    <property type="match status" value="1"/>
</dbReference>
<evidence type="ECO:0000256" key="1">
    <source>
        <dbReference type="SAM" id="MobiDB-lite"/>
    </source>
</evidence>
<feature type="region of interest" description="Disordered" evidence="1">
    <location>
        <begin position="1"/>
        <end position="21"/>
    </location>
</feature>
<sequence length="95" mass="10018">MNPEAGFPRITGSADASVRPAVPQDAAEVARVQLVTWRTAYRAALPPEVLDDWDADAATASWASAIVSPPLPGTVFSSRWSGTPSWASRPSGRPS</sequence>
<protein>
    <recommendedName>
        <fullName evidence="4">N-acetyltransferase domain-containing protein</fullName>
    </recommendedName>
</protein>
<gene>
    <name evidence="2" type="ORF">U6N30_21085</name>
</gene>